<dbReference type="RefSeq" id="WP_056995407.1">
    <property type="nucleotide sequence ID" value="NZ_AZGC01000020.1"/>
</dbReference>
<dbReference type="Gene3D" id="1.10.260.40">
    <property type="entry name" value="lambda repressor-like DNA-binding domains"/>
    <property type="match status" value="1"/>
</dbReference>
<comment type="caution">
    <text evidence="2">The sequence shown here is derived from an EMBL/GenBank/DDBJ whole genome shotgun (WGS) entry which is preliminary data.</text>
</comment>
<dbReference type="EMBL" id="AZGC01000020">
    <property type="protein sequence ID" value="KRL95197.1"/>
    <property type="molecule type" value="Genomic_DNA"/>
</dbReference>
<dbReference type="Proteomes" id="UP000051084">
    <property type="component" value="Unassembled WGS sequence"/>
</dbReference>
<dbReference type="STRING" id="417373.GCA_001570685_01525"/>
<evidence type="ECO:0000313" key="3">
    <source>
        <dbReference type="Proteomes" id="UP000051084"/>
    </source>
</evidence>
<gene>
    <name evidence="2" type="ORF">FC21_GL000784</name>
</gene>
<evidence type="ECO:0000259" key="1">
    <source>
        <dbReference type="PROSITE" id="PS50943"/>
    </source>
</evidence>
<reference evidence="2 3" key="1">
    <citation type="journal article" date="2015" name="Genome Announc.">
        <title>Expanding the biotechnology potential of lactobacilli through comparative genomics of 213 strains and associated genera.</title>
        <authorList>
            <person name="Sun Z."/>
            <person name="Harris H.M."/>
            <person name="McCann A."/>
            <person name="Guo C."/>
            <person name="Argimon S."/>
            <person name="Zhang W."/>
            <person name="Yang X."/>
            <person name="Jeffery I.B."/>
            <person name="Cooney J.C."/>
            <person name="Kagawa T.F."/>
            <person name="Liu W."/>
            <person name="Song Y."/>
            <person name="Salvetti E."/>
            <person name="Wrobel A."/>
            <person name="Rasinkangas P."/>
            <person name="Parkhill J."/>
            <person name="Rea M.C."/>
            <person name="O'Sullivan O."/>
            <person name="Ritari J."/>
            <person name="Douillard F.P."/>
            <person name="Paul Ross R."/>
            <person name="Yang R."/>
            <person name="Briner A.E."/>
            <person name="Felis G.E."/>
            <person name="de Vos W.M."/>
            <person name="Barrangou R."/>
            <person name="Klaenhammer T.R."/>
            <person name="Caufield P.W."/>
            <person name="Cui Y."/>
            <person name="Zhang H."/>
            <person name="O'Toole P.W."/>
        </authorList>
    </citation>
    <scope>NUCLEOTIDE SEQUENCE [LARGE SCALE GENOMIC DNA]</scope>
    <source>
        <strain evidence="2 3">DSM 18793</strain>
    </source>
</reference>
<accession>A0A0R1UPU0</accession>
<organism evidence="2 3">
    <name type="scientific">Limosilactobacillus equigenerosi DSM 18793 = JCM 14505</name>
    <dbReference type="NCBI Taxonomy" id="1423742"/>
    <lineage>
        <taxon>Bacteria</taxon>
        <taxon>Bacillati</taxon>
        <taxon>Bacillota</taxon>
        <taxon>Bacilli</taxon>
        <taxon>Lactobacillales</taxon>
        <taxon>Lactobacillaceae</taxon>
        <taxon>Limosilactobacillus</taxon>
    </lineage>
</organism>
<dbReference type="SUPFAM" id="SSF47413">
    <property type="entry name" value="lambda repressor-like DNA-binding domains"/>
    <property type="match status" value="1"/>
</dbReference>
<sequence>MTFNYRRLKAERIARKISQDEMADKLGMKPWSYRRRENGLIDIGADELGKIANVLGIDDLSIFFDKTGTNENGKEI</sequence>
<dbReference type="InterPro" id="IPR010982">
    <property type="entry name" value="Lambda_DNA-bd_dom_sf"/>
</dbReference>
<dbReference type="Pfam" id="PF01381">
    <property type="entry name" value="HTH_3"/>
    <property type="match status" value="1"/>
</dbReference>
<proteinExistence type="predicted"/>
<dbReference type="OrthoDB" id="2971638at2"/>
<dbReference type="SMART" id="SM00530">
    <property type="entry name" value="HTH_XRE"/>
    <property type="match status" value="1"/>
</dbReference>
<dbReference type="PROSITE" id="PS50943">
    <property type="entry name" value="HTH_CROC1"/>
    <property type="match status" value="1"/>
</dbReference>
<dbReference type="CDD" id="cd00093">
    <property type="entry name" value="HTH_XRE"/>
    <property type="match status" value="1"/>
</dbReference>
<name>A0A0R1UPU0_9LACO</name>
<evidence type="ECO:0000313" key="2">
    <source>
        <dbReference type="EMBL" id="KRL95197.1"/>
    </source>
</evidence>
<dbReference type="GO" id="GO:0003677">
    <property type="term" value="F:DNA binding"/>
    <property type="evidence" value="ECO:0007669"/>
    <property type="project" value="InterPro"/>
</dbReference>
<keyword evidence="3" id="KW-1185">Reference proteome</keyword>
<dbReference type="InterPro" id="IPR001387">
    <property type="entry name" value="Cro/C1-type_HTH"/>
</dbReference>
<dbReference type="PATRIC" id="fig|1423742.4.peg.818"/>
<protein>
    <recommendedName>
        <fullName evidence="1">HTH cro/C1-type domain-containing protein</fullName>
    </recommendedName>
</protein>
<dbReference type="AlphaFoldDB" id="A0A0R1UPU0"/>
<feature type="domain" description="HTH cro/C1-type" evidence="1">
    <location>
        <begin position="8"/>
        <end position="63"/>
    </location>
</feature>